<dbReference type="STRING" id="1072389.K1W5W5"/>
<dbReference type="GO" id="GO:0003677">
    <property type="term" value="F:DNA binding"/>
    <property type="evidence" value="ECO:0007669"/>
    <property type="project" value="TreeGrafter"/>
</dbReference>
<dbReference type="HOGENOM" id="CLU_025079_1_0_1"/>
<evidence type="ECO:0000256" key="5">
    <source>
        <dbReference type="ARBA" id="ARBA00023242"/>
    </source>
</evidence>
<reference evidence="9 10" key="1">
    <citation type="journal article" date="2012" name="BMC Genomics">
        <title>Sequencing the genome of Marssonina brunnea reveals fungus-poplar co-evolution.</title>
        <authorList>
            <person name="Zhu S."/>
            <person name="Cao Y.-Z."/>
            <person name="Jiang C."/>
            <person name="Tan B.-Y."/>
            <person name="Wang Z."/>
            <person name="Feng S."/>
            <person name="Zhang L."/>
            <person name="Su X.-H."/>
            <person name="Brejova B."/>
            <person name="Vinar T."/>
            <person name="Xu M."/>
            <person name="Wang M.-X."/>
            <person name="Zhang S.-G."/>
            <person name="Huang M.-R."/>
            <person name="Wu R."/>
            <person name="Zhou Y."/>
        </authorList>
    </citation>
    <scope>NUCLEOTIDE SEQUENCE [LARGE SCALE GENOMIC DNA]</scope>
    <source>
        <strain evidence="9 10">MB_m1</strain>
    </source>
</reference>
<dbReference type="SUPFAM" id="SSF57903">
    <property type="entry name" value="FYVE/PHD zinc finger"/>
    <property type="match status" value="1"/>
</dbReference>
<accession>K1W5W5</accession>
<dbReference type="CDD" id="cd15502">
    <property type="entry name" value="PHD_Phf1p_Phf2p_like"/>
    <property type="match status" value="1"/>
</dbReference>
<dbReference type="EMBL" id="JH921459">
    <property type="protein sequence ID" value="EKD12335.1"/>
    <property type="molecule type" value="Genomic_DNA"/>
</dbReference>
<feature type="region of interest" description="Disordered" evidence="7">
    <location>
        <begin position="1"/>
        <end position="25"/>
    </location>
</feature>
<dbReference type="InterPro" id="IPR013083">
    <property type="entry name" value="Znf_RING/FYVE/PHD"/>
</dbReference>
<dbReference type="OMA" id="FCHDPPI"/>
<dbReference type="GO" id="GO:0005634">
    <property type="term" value="C:nucleus"/>
    <property type="evidence" value="ECO:0007669"/>
    <property type="project" value="UniProtKB-SubCell"/>
</dbReference>
<dbReference type="InterPro" id="IPR011011">
    <property type="entry name" value="Znf_FYVE_PHD"/>
</dbReference>
<dbReference type="eggNOG" id="KOG4323">
    <property type="taxonomic scope" value="Eukaryota"/>
</dbReference>
<feature type="compositionally biased region" description="Basic residues" evidence="7">
    <location>
        <begin position="135"/>
        <end position="150"/>
    </location>
</feature>
<evidence type="ECO:0000256" key="4">
    <source>
        <dbReference type="ARBA" id="ARBA00022833"/>
    </source>
</evidence>
<feature type="region of interest" description="Disordered" evidence="7">
    <location>
        <begin position="396"/>
        <end position="461"/>
    </location>
</feature>
<dbReference type="GO" id="GO:0008270">
    <property type="term" value="F:zinc ion binding"/>
    <property type="evidence" value="ECO:0007669"/>
    <property type="project" value="UniProtKB-KW"/>
</dbReference>
<evidence type="ECO:0000256" key="2">
    <source>
        <dbReference type="ARBA" id="ARBA00022723"/>
    </source>
</evidence>
<evidence type="ECO:0000256" key="7">
    <source>
        <dbReference type="SAM" id="MobiDB-lite"/>
    </source>
</evidence>
<dbReference type="Pfam" id="PF00628">
    <property type="entry name" value="PHD"/>
    <property type="match status" value="1"/>
</dbReference>
<dbReference type="InParanoid" id="K1W5W5"/>
<protein>
    <submittedName>
        <fullName evidence="9">PHD finger containing protein Phf1</fullName>
    </submittedName>
</protein>
<keyword evidence="3 6" id="KW-0863">Zinc-finger</keyword>
<keyword evidence="10" id="KW-1185">Reference proteome</keyword>
<dbReference type="InterPro" id="IPR019787">
    <property type="entry name" value="Znf_PHD-finger"/>
</dbReference>
<feature type="compositionally biased region" description="Low complexity" evidence="7">
    <location>
        <begin position="412"/>
        <end position="428"/>
    </location>
</feature>
<dbReference type="PROSITE" id="PS50016">
    <property type="entry name" value="ZF_PHD_2"/>
    <property type="match status" value="1"/>
</dbReference>
<sequence length="504" mass="54125">MASNDPSKTPAAPGSMSNDASDSIPKYVPQFSAATEMILKRINSGTVSTLASIGINGTPPGYDDMRRSILQGMKTSMNVELPPIANPGGRQKPFQTGTAKERIPIPRKMGSGRKPKSATPSSTPGGSASGGKAKPTPKGRAGTKRKRRQHSTSEEDEEEESDDNMSKLGGDSDSDDEEGSMPELPKITQSGRQVNKPAQFIPAAYETATKRRAPSRRNQDQALCKVCQRGHSPQNNMIVFCDGCNLGWHQQCHDPKVSEEAVKDESSSWFCADCSRKKGIKSGYETIPGVSWQGRSSEEKRAYLSSLPHPQLVTLLLQATVLHPNLPIFPPTPSGQLMQAQAYIPASRQTNAPVSRTNMHAQQPFPPSAASSAGLFKRAEGNPNATINFIRKLQPGQPGWVAATPSPPPHHPQASSYAHASSAPPHFATQTTEPVADSESRESTPNSPPYPKAGNGLMAKLGPDDEDLDWLVDNGDFDSFSHAVYDERGEKTEENGVAVNGSLI</sequence>
<organism evidence="9 10">
    <name type="scientific">Marssonina brunnea f. sp. multigermtubi (strain MB_m1)</name>
    <name type="common">Marssonina leaf spot fungus</name>
    <dbReference type="NCBI Taxonomy" id="1072389"/>
    <lineage>
        <taxon>Eukaryota</taxon>
        <taxon>Fungi</taxon>
        <taxon>Dikarya</taxon>
        <taxon>Ascomycota</taxon>
        <taxon>Pezizomycotina</taxon>
        <taxon>Leotiomycetes</taxon>
        <taxon>Helotiales</taxon>
        <taxon>Drepanopezizaceae</taxon>
        <taxon>Drepanopeziza</taxon>
    </lineage>
</organism>
<dbReference type="PROSITE" id="PS01359">
    <property type="entry name" value="ZF_PHD_1"/>
    <property type="match status" value="1"/>
</dbReference>
<comment type="subcellular location">
    <subcellularLocation>
        <location evidence="1">Nucleus</location>
    </subcellularLocation>
</comment>
<feature type="compositionally biased region" description="Acidic residues" evidence="7">
    <location>
        <begin position="154"/>
        <end position="163"/>
    </location>
</feature>
<evidence type="ECO:0000256" key="6">
    <source>
        <dbReference type="PROSITE-ProRule" id="PRU00146"/>
    </source>
</evidence>
<feature type="compositionally biased region" description="Low complexity" evidence="7">
    <location>
        <begin position="117"/>
        <end position="134"/>
    </location>
</feature>
<dbReference type="PANTHER" id="PTHR12628">
    <property type="entry name" value="POLYCOMB-LIKE TRANSCRIPTION FACTOR"/>
    <property type="match status" value="1"/>
</dbReference>
<dbReference type="Proteomes" id="UP000006753">
    <property type="component" value="Unassembled WGS sequence"/>
</dbReference>
<keyword evidence="2" id="KW-0479">Metal-binding</keyword>
<evidence type="ECO:0000313" key="10">
    <source>
        <dbReference type="Proteomes" id="UP000006753"/>
    </source>
</evidence>
<gene>
    <name evidence="9" type="ORF">MBM_09510</name>
</gene>
<name>K1W5W5_MARBU</name>
<dbReference type="SMART" id="SM00249">
    <property type="entry name" value="PHD"/>
    <property type="match status" value="1"/>
</dbReference>
<dbReference type="GeneID" id="18765445"/>
<dbReference type="Gene3D" id="3.30.40.10">
    <property type="entry name" value="Zinc/RING finger domain, C3HC4 (zinc finger)"/>
    <property type="match status" value="1"/>
</dbReference>
<evidence type="ECO:0000256" key="3">
    <source>
        <dbReference type="ARBA" id="ARBA00022771"/>
    </source>
</evidence>
<keyword evidence="4" id="KW-0862">Zinc</keyword>
<dbReference type="KEGG" id="mbe:MBM_09510"/>
<evidence type="ECO:0000256" key="1">
    <source>
        <dbReference type="ARBA" id="ARBA00004123"/>
    </source>
</evidence>
<dbReference type="InterPro" id="IPR019786">
    <property type="entry name" value="Zinc_finger_PHD-type_CS"/>
</dbReference>
<dbReference type="OrthoDB" id="5863171at2759"/>
<evidence type="ECO:0000259" key="8">
    <source>
        <dbReference type="PROSITE" id="PS50016"/>
    </source>
</evidence>
<dbReference type="GO" id="GO:0045814">
    <property type="term" value="P:negative regulation of gene expression, epigenetic"/>
    <property type="evidence" value="ECO:0007669"/>
    <property type="project" value="TreeGrafter"/>
</dbReference>
<dbReference type="InterPro" id="IPR001965">
    <property type="entry name" value="Znf_PHD"/>
</dbReference>
<evidence type="ECO:0000313" key="9">
    <source>
        <dbReference type="EMBL" id="EKD12335.1"/>
    </source>
</evidence>
<dbReference type="AlphaFoldDB" id="K1W5W5"/>
<feature type="region of interest" description="Disordered" evidence="7">
    <location>
        <begin position="79"/>
        <end position="198"/>
    </location>
</feature>
<dbReference type="PANTHER" id="PTHR12628:SF10">
    <property type="entry name" value="HOMEOBOX DOMAIN-CONTAINING PROTEIN"/>
    <property type="match status" value="1"/>
</dbReference>
<keyword evidence="5" id="KW-0539">Nucleus</keyword>
<proteinExistence type="predicted"/>
<feature type="domain" description="PHD-type" evidence="8">
    <location>
        <begin position="221"/>
        <end position="277"/>
    </location>
</feature>
<dbReference type="GO" id="GO:0003682">
    <property type="term" value="F:chromatin binding"/>
    <property type="evidence" value="ECO:0007669"/>
    <property type="project" value="TreeGrafter"/>
</dbReference>